<keyword evidence="14" id="KW-1185">Reference proteome</keyword>
<dbReference type="InterPro" id="IPR003754">
    <property type="entry name" value="4pyrrol_synth_uPrphyn_synth"/>
</dbReference>
<comment type="caution">
    <text evidence="13">The sequence shown here is derived from an EMBL/GenBank/DDBJ whole genome shotgun (WGS) entry which is preliminary data.</text>
</comment>
<dbReference type="Gene3D" id="3.40.190.10">
    <property type="entry name" value="Periplasmic binding protein-like II"/>
    <property type="match status" value="2"/>
</dbReference>
<dbReference type="Gene3D" id="3.40.50.10090">
    <property type="match status" value="2"/>
</dbReference>
<dbReference type="Pfam" id="PF01379">
    <property type="entry name" value="Porphobil_deam"/>
    <property type="match status" value="1"/>
</dbReference>
<comment type="catalytic activity">
    <reaction evidence="9">
        <text>4 porphobilinogen + H2O = hydroxymethylbilane + 4 NH4(+)</text>
        <dbReference type="Rhea" id="RHEA:13185"/>
        <dbReference type="ChEBI" id="CHEBI:15377"/>
        <dbReference type="ChEBI" id="CHEBI:28938"/>
        <dbReference type="ChEBI" id="CHEBI:57845"/>
        <dbReference type="ChEBI" id="CHEBI:58126"/>
        <dbReference type="EC" id="2.5.1.61"/>
    </reaction>
</comment>
<dbReference type="InterPro" id="IPR036803">
    <property type="entry name" value="Porphobilinogen_deaminase_C_sf"/>
</dbReference>
<dbReference type="GO" id="GO:0004418">
    <property type="term" value="F:hydroxymethylbilane synthase activity"/>
    <property type="evidence" value="ECO:0007669"/>
    <property type="project" value="UniProtKB-UniRule"/>
</dbReference>
<dbReference type="GO" id="GO:0006783">
    <property type="term" value="P:heme biosynthetic process"/>
    <property type="evidence" value="ECO:0007669"/>
    <property type="project" value="TreeGrafter"/>
</dbReference>
<evidence type="ECO:0000256" key="3">
    <source>
        <dbReference type="ARBA" id="ARBA00004735"/>
    </source>
</evidence>
<dbReference type="SUPFAM" id="SSF54782">
    <property type="entry name" value="Porphobilinogen deaminase (hydroxymethylbilane synthase), C-terminal domain"/>
    <property type="match status" value="1"/>
</dbReference>
<evidence type="ECO:0000256" key="7">
    <source>
        <dbReference type="ARBA" id="ARBA00022679"/>
    </source>
</evidence>
<evidence type="ECO:0000256" key="5">
    <source>
        <dbReference type="ARBA" id="ARBA00011245"/>
    </source>
</evidence>
<dbReference type="NCBIfam" id="TIGR00212">
    <property type="entry name" value="hemC"/>
    <property type="match status" value="1"/>
</dbReference>
<dbReference type="InterPro" id="IPR000860">
    <property type="entry name" value="HemC"/>
</dbReference>
<comment type="pathway">
    <text evidence="3">Porphyrin-containing compound metabolism; protoporphyrin-IX biosynthesis; coproporphyrinogen-III from 5-aminolevulinate: step 2/4.</text>
</comment>
<feature type="domain" description="Tetrapyrrole biosynthesis uroporphyrinogen III synthase" evidence="12">
    <location>
        <begin position="332"/>
        <end position="518"/>
    </location>
</feature>
<comment type="cofactor">
    <cofactor evidence="1">
        <name>dipyrromethane</name>
        <dbReference type="ChEBI" id="CHEBI:60342"/>
    </cofactor>
</comment>
<evidence type="ECO:0000256" key="2">
    <source>
        <dbReference type="ARBA" id="ARBA00002869"/>
    </source>
</evidence>
<dbReference type="EMBL" id="PQVF01000006">
    <property type="protein sequence ID" value="POY36676.1"/>
    <property type="molecule type" value="Genomic_DNA"/>
</dbReference>
<dbReference type="PRINTS" id="PR00151">
    <property type="entry name" value="PORPHBDMNASE"/>
</dbReference>
<evidence type="ECO:0000256" key="4">
    <source>
        <dbReference type="ARBA" id="ARBA00005638"/>
    </source>
</evidence>
<evidence type="ECO:0000259" key="12">
    <source>
        <dbReference type="Pfam" id="PF02602"/>
    </source>
</evidence>
<dbReference type="Proteomes" id="UP000236893">
    <property type="component" value="Unassembled WGS sequence"/>
</dbReference>
<dbReference type="OrthoDB" id="9810298at2"/>
<dbReference type="AlphaFoldDB" id="A0A2S5A275"/>
<keyword evidence="8" id="KW-0627">Porphyrin biosynthesis</keyword>
<evidence type="ECO:0000313" key="13">
    <source>
        <dbReference type="EMBL" id="POY36676.1"/>
    </source>
</evidence>
<dbReference type="CDD" id="cd06578">
    <property type="entry name" value="HemD"/>
    <property type="match status" value="1"/>
</dbReference>
<dbReference type="SUPFAM" id="SSF69618">
    <property type="entry name" value="HemD-like"/>
    <property type="match status" value="1"/>
</dbReference>
<dbReference type="EC" id="2.5.1.61" evidence="6 10"/>
<feature type="domain" description="Porphobilinogen deaminase N-terminal" evidence="11">
    <location>
        <begin position="5"/>
        <end position="215"/>
    </location>
</feature>
<name>A0A2S5A275_9SPHI</name>
<evidence type="ECO:0000259" key="11">
    <source>
        <dbReference type="Pfam" id="PF01379"/>
    </source>
</evidence>
<accession>A0A2S5A275</accession>
<dbReference type="InterPro" id="IPR036108">
    <property type="entry name" value="4pyrrol_syn_uPrphyn_synt_sf"/>
</dbReference>
<dbReference type="Gene3D" id="3.30.160.40">
    <property type="entry name" value="Porphobilinogen deaminase, C-terminal domain"/>
    <property type="match status" value="1"/>
</dbReference>
<reference evidence="13 14" key="1">
    <citation type="submission" date="2018-01" db="EMBL/GenBank/DDBJ databases">
        <authorList>
            <person name="Gaut B.S."/>
            <person name="Morton B.R."/>
            <person name="Clegg M.T."/>
            <person name="Duvall M.R."/>
        </authorList>
    </citation>
    <scope>NUCLEOTIDE SEQUENCE [LARGE SCALE GENOMIC DNA]</scope>
    <source>
        <strain evidence="13 14">HR-AV</strain>
    </source>
</reference>
<evidence type="ECO:0000256" key="6">
    <source>
        <dbReference type="ARBA" id="ARBA00012655"/>
    </source>
</evidence>
<gene>
    <name evidence="13" type="ORF">C3K47_09925</name>
</gene>
<dbReference type="GO" id="GO:0004852">
    <property type="term" value="F:uroporphyrinogen-III synthase activity"/>
    <property type="evidence" value="ECO:0007669"/>
    <property type="project" value="InterPro"/>
</dbReference>
<dbReference type="SUPFAM" id="SSF53850">
    <property type="entry name" value="Periplasmic binding protein-like II"/>
    <property type="match status" value="1"/>
</dbReference>
<dbReference type="InterPro" id="IPR022417">
    <property type="entry name" value="Porphobilin_deaminase_N"/>
</dbReference>
<comment type="function">
    <text evidence="2">Tetrapolymerization of the monopyrrole PBG into the hydroxymethylbilane pre-uroporphyrinogen in several discrete steps.</text>
</comment>
<protein>
    <recommendedName>
        <fullName evidence="6 10">Hydroxymethylbilane synthase</fullName>
        <ecNumber evidence="6 10">2.5.1.61</ecNumber>
    </recommendedName>
</protein>
<sequence length="527" mass="59585">MSKTIVIGSRGSDLALWQANHVKAKLEAIGLQSEIKIIKTQGDNFFNLSFSKLEGKGFFTKELEDELLQGHIDLAVHSHKDLPTESPEGLTIAAVSEREDPTELLIILKDCVDLSLQFSVRYNGIVGTSSNRRKAQFRSLRPDIEFEELRGNVPTRIQKLRDGNYHAIILAKAGVQRLQIDLSEFHVEEIDPVEMVPAPAQGVLALQTRSNNFELIEALQTIHNKEVAETISVERKVLNMFDGGCHMPLGVYCKKEDGQFEVWTSKATDDEDFPERLFLRSKTSEGLAEQIVDHYTKEKNTVKSLFISRELSEESFFRRSLEKFNLDIEDRSLIRTFPIINTFDSFILKQVDWIFFNSKNGVENFFRLEPVIPKRVKIGVMGRGSENELRHFNRMADFVGESGDIRDVAESLLPLVQNQTVLFPQAKDSLRTIQVQLADKINSIDLPVYETVKEKEINQSSADILVFTSPSNVEAYLSNDNVIFANQKVVAIGKSTGNKLEEFGYTNYVIPYSPDEIGLSEAVYGLL</sequence>
<dbReference type="PANTHER" id="PTHR11557">
    <property type="entry name" value="PORPHOBILINOGEN DEAMINASE"/>
    <property type="match status" value="1"/>
</dbReference>
<dbReference type="GO" id="GO:0005737">
    <property type="term" value="C:cytoplasm"/>
    <property type="evidence" value="ECO:0007669"/>
    <property type="project" value="UniProtKB-UniRule"/>
</dbReference>
<proteinExistence type="inferred from homology"/>
<evidence type="ECO:0000313" key="14">
    <source>
        <dbReference type="Proteomes" id="UP000236893"/>
    </source>
</evidence>
<evidence type="ECO:0000256" key="9">
    <source>
        <dbReference type="ARBA" id="ARBA00048169"/>
    </source>
</evidence>
<comment type="similarity">
    <text evidence="4">Belongs to the HMBS family.</text>
</comment>
<dbReference type="PANTHER" id="PTHR11557:SF0">
    <property type="entry name" value="PORPHOBILINOGEN DEAMINASE"/>
    <property type="match status" value="1"/>
</dbReference>
<keyword evidence="7" id="KW-0808">Transferase</keyword>
<organism evidence="13 14">
    <name type="scientific">Solitalea longa</name>
    <dbReference type="NCBI Taxonomy" id="2079460"/>
    <lineage>
        <taxon>Bacteria</taxon>
        <taxon>Pseudomonadati</taxon>
        <taxon>Bacteroidota</taxon>
        <taxon>Sphingobacteriia</taxon>
        <taxon>Sphingobacteriales</taxon>
        <taxon>Sphingobacteriaceae</taxon>
        <taxon>Solitalea</taxon>
    </lineage>
</organism>
<dbReference type="FunFam" id="3.40.190.10:FF:000005">
    <property type="entry name" value="Porphobilinogen deaminase"/>
    <property type="match status" value="1"/>
</dbReference>
<evidence type="ECO:0000256" key="10">
    <source>
        <dbReference type="NCBIfam" id="TIGR00212"/>
    </source>
</evidence>
<comment type="subunit">
    <text evidence="5">Monomer.</text>
</comment>
<evidence type="ECO:0000256" key="1">
    <source>
        <dbReference type="ARBA" id="ARBA00001916"/>
    </source>
</evidence>
<dbReference type="RefSeq" id="WP_103788979.1">
    <property type="nucleotide sequence ID" value="NZ_PQVF01000006.1"/>
</dbReference>
<dbReference type="Pfam" id="PF02602">
    <property type="entry name" value="HEM4"/>
    <property type="match status" value="1"/>
</dbReference>
<evidence type="ECO:0000256" key="8">
    <source>
        <dbReference type="ARBA" id="ARBA00023244"/>
    </source>
</evidence>